<protein>
    <submittedName>
        <fullName evidence="1">Uncharacterized protein</fullName>
    </submittedName>
</protein>
<evidence type="ECO:0000313" key="2">
    <source>
        <dbReference type="Proteomes" id="UP000179266"/>
    </source>
</evidence>
<reference evidence="1 2" key="1">
    <citation type="journal article" date="2016" name="Nat. Commun.">
        <title>Thousands of microbial genomes shed light on interconnected biogeochemical processes in an aquifer system.</title>
        <authorList>
            <person name="Anantharaman K."/>
            <person name="Brown C.T."/>
            <person name="Hug L.A."/>
            <person name="Sharon I."/>
            <person name="Castelle C.J."/>
            <person name="Probst A.J."/>
            <person name="Thomas B.C."/>
            <person name="Singh A."/>
            <person name="Wilkins M.J."/>
            <person name="Karaoz U."/>
            <person name="Brodie E.L."/>
            <person name="Williams K.H."/>
            <person name="Hubbard S.S."/>
            <person name="Banfield J.F."/>
        </authorList>
    </citation>
    <scope>NUCLEOTIDE SEQUENCE [LARGE SCALE GENOMIC DNA]</scope>
</reference>
<gene>
    <name evidence="1" type="ORF">A2161_18090</name>
</gene>
<evidence type="ECO:0000313" key="1">
    <source>
        <dbReference type="EMBL" id="OGL44777.1"/>
    </source>
</evidence>
<proteinExistence type="predicted"/>
<sequence length="222" mass="26207">MKNNQNPNETHDELNFMGFGRKCPNPFSIFRDIGGFTNLKLFISSNYSYIENALNFDCCMEELAFHLEQLHDNMPEIQDIFFHDPTMYPVFYFSLSMNKVFNLLMDNLINECSEERESAFLSDLAQFLGVPDGLRERVIKTTRKFSRFDRYIELEDSLDNVMELLAESAEDTLLLIYYYYLIRIRKIESQGIFKEQDFSAEEFRQRILYLHENVLAELQAAG</sequence>
<dbReference type="AlphaFoldDB" id="A0A1F7RV58"/>
<name>A0A1F7RV58_9BACT</name>
<comment type="caution">
    <text evidence="1">The sequence shown here is derived from an EMBL/GenBank/DDBJ whole genome shotgun (WGS) entry which is preliminary data.</text>
</comment>
<accession>A0A1F7RV58</accession>
<dbReference type="EMBL" id="MGDD01000206">
    <property type="protein sequence ID" value="OGL44777.1"/>
    <property type="molecule type" value="Genomic_DNA"/>
</dbReference>
<dbReference type="Proteomes" id="UP000179266">
    <property type="component" value="Unassembled WGS sequence"/>
</dbReference>
<organism evidence="1 2">
    <name type="scientific">Candidatus Schekmanbacteria bacterium RBG_13_48_7</name>
    <dbReference type="NCBI Taxonomy" id="1817878"/>
    <lineage>
        <taxon>Bacteria</taxon>
        <taxon>Candidatus Schekmaniibacteriota</taxon>
    </lineage>
</organism>